<sequence>MPFAQFSAPVSGTPAVNIKVNASNVQYSGEDIISDYLYDKTVVSVGPNNSYDVVPKKVHYQFKTNTKVGKVGLMLVGWGGNNGSTITAAVHANKHGITWNTRKGKRSANYFGSVMLASTVKLGVDESNNAVHVPFNSLLPMVNPNDIVFGGWDISSLKLGDAMNRAEVFPYDFQRQVYDYMQEHQPLPSIYYPDFIAANQNERADNVLSGSKQDHLEQIRKDIRDFKSKNDLDKVIVLWTANTERFSDIIDGVNDSADSLLNSIKNSHSEVSPSTIFAVASILEGSPFINGSPQNTLVPGVIELAEKNRCFVGGDDFKTGQTKIKSVLTEFLVNAGIKPIAITSYNHLGNNDGYNLSAPAQFRSKEISKSNVVDDMVQSNSILYKKGEHPDHTVVIKYVPSVGDSKRALDEYVSEIFMGGLNTISIYNTCEDSLLASPLILDLFLVAELMTRVQFRSAENSSNSIESATWEPFHSVLSILSYMLKAPVVPKNAPVINALAKQRAAMENIMRAFIGLPPNNDMVLEHCAFH</sequence>
<evidence type="ECO:0000256" key="2">
    <source>
        <dbReference type="ARBA" id="ARBA00001911"/>
    </source>
</evidence>
<keyword evidence="13" id="KW-0413">Isomerase</keyword>
<dbReference type="SUPFAM" id="SSF51735">
    <property type="entry name" value="NAD(P)-binding Rossmann-fold domains"/>
    <property type="match status" value="1"/>
</dbReference>
<evidence type="ECO:0000256" key="7">
    <source>
        <dbReference type="ARBA" id="ARBA00022490"/>
    </source>
</evidence>
<evidence type="ECO:0000256" key="5">
    <source>
        <dbReference type="ARBA" id="ARBA00010813"/>
    </source>
</evidence>
<evidence type="ECO:0000256" key="4">
    <source>
        <dbReference type="ARBA" id="ARBA00005117"/>
    </source>
</evidence>
<evidence type="ECO:0000256" key="12">
    <source>
        <dbReference type="ARBA" id="ARBA00023209"/>
    </source>
</evidence>
<dbReference type="Gene3D" id="3.40.50.720">
    <property type="entry name" value="NAD(P)-binding Rossmann-like Domain"/>
    <property type="match status" value="2"/>
</dbReference>
<evidence type="ECO:0000256" key="14">
    <source>
        <dbReference type="ARBA" id="ARBA00023264"/>
    </source>
</evidence>
<dbReference type="FunFam" id="3.40.50.720:FF:000204">
    <property type="entry name" value="Inositol-3-phosphate synthase 1-B"/>
    <property type="match status" value="1"/>
</dbReference>
<evidence type="ECO:0000256" key="13">
    <source>
        <dbReference type="ARBA" id="ARBA00023235"/>
    </source>
</evidence>
<comment type="caution">
    <text evidence="16">The sequence shown here is derived from an EMBL/GenBank/DDBJ whole genome shotgun (WGS) entry which is preliminary data.</text>
</comment>
<comment type="catalytic activity">
    <reaction evidence="1">
        <text>D-glucose 6-phosphate = 1D-myo-inositol 3-phosphate</text>
        <dbReference type="Rhea" id="RHEA:10716"/>
        <dbReference type="ChEBI" id="CHEBI:58401"/>
        <dbReference type="ChEBI" id="CHEBI:61548"/>
        <dbReference type="EC" id="5.5.1.4"/>
    </reaction>
</comment>
<dbReference type="Pfam" id="PF07994">
    <property type="entry name" value="NAD_binding_5"/>
    <property type="match status" value="1"/>
</dbReference>
<evidence type="ECO:0000256" key="9">
    <source>
        <dbReference type="ARBA" id="ARBA00022550"/>
    </source>
</evidence>
<dbReference type="OrthoDB" id="2887at2759"/>
<evidence type="ECO:0000256" key="8">
    <source>
        <dbReference type="ARBA" id="ARBA00022516"/>
    </source>
</evidence>
<feature type="domain" description="Myo-inositol-1-phosphate synthase GAPDH-like" evidence="15">
    <location>
        <begin position="320"/>
        <end position="433"/>
    </location>
</feature>
<name>A0A2T9Z0Q3_9FUNG</name>
<keyword evidence="14" id="KW-1208">Phospholipid metabolism</keyword>
<dbReference type="SUPFAM" id="SSF55347">
    <property type="entry name" value="Glyceraldehyde-3-phosphate dehydrogenase-like, C-terminal domain"/>
    <property type="match status" value="1"/>
</dbReference>
<dbReference type="Proteomes" id="UP000245383">
    <property type="component" value="Unassembled WGS sequence"/>
</dbReference>
<organism evidence="16 17">
    <name type="scientific">Smittium simulii</name>
    <dbReference type="NCBI Taxonomy" id="133385"/>
    <lineage>
        <taxon>Eukaryota</taxon>
        <taxon>Fungi</taxon>
        <taxon>Fungi incertae sedis</taxon>
        <taxon>Zoopagomycota</taxon>
        <taxon>Kickxellomycotina</taxon>
        <taxon>Harpellomycetes</taxon>
        <taxon>Harpellales</taxon>
        <taxon>Legeriomycetaceae</taxon>
        <taxon>Smittium</taxon>
    </lineage>
</organism>
<dbReference type="FunFam" id="3.40.50.720:FF:000069">
    <property type="entry name" value="Inositol-3-phosphate synthase 1"/>
    <property type="match status" value="1"/>
</dbReference>
<evidence type="ECO:0000256" key="11">
    <source>
        <dbReference type="ARBA" id="ARBA00023098"/>
    </source>
</evidence>
<evidence type="ECO:0000256" key="1">
    <source>
        <dbReference type="ARBA" id="ARBA00000113"/>
    </source>
</evidence>
<dbReference type="Pfam" id="PF01658">
    <property type="entry name" value="Inos-1-P_synth"/>
    <property type="match status" value="1"/>
</dbReference>
<comment type="cofactor">
    <cofactor evidence="2">
        <name>NAD(+)</name>
        <dbReference type="ChEBI" id="CHEBI:57540"/>
    </cofactor>
</comment>
<dbReference type="STRING" id="133385.A0A2T9Z0Q3"/>
<keyword evidence="9" id="KW-0398">Inositol biosynthesis</keyword>
<comment type="similarity">
    <text evidence="5">Belongs to the myo-inositol 1-phosphate synthase family.</text>
</comment>
<evidence type="ECO:0000256" key="6">
    <source>
        <dbReference type="ARBA" id="ARBA00012125"/>
    </source>
</evidence>
<dbReference type="EMBL" id="MBFR01000002">
    <property type="protein sequence ID" value="PVU98185.1"/>
    <property type="molecule type" value="Genomic_DNA"/>
</dbReference>
<evidence type="ECO:0000313" key="17">
    <source>
        <dbReference type="Proteomes" id="UP000245383"/>
    </source>
</evidence>
<comment type="pathway">
    <text evidence="4">Polyol metabolism; myo-inositol biosynthesis; myo-inositol from D-glucose 6-phosphate: step 1/2.</text>
</comment>
<evidence type="ECO:0000256" key="10">
    <source>
        <dbReference type="ARBA" id="ARBA00023027"/>
    </source>
</evidence>
<dbReference type="PANTHER" id="PTHR11510">
    <property type="entry name" value="MYO-INOSITOL-1 PHOSPHATE SYNTHASE"/>
    <property type="match status" value="1"/>
</dbReference>
<keyword evidence="7" id="KW-0963">Cytoplasm</keyword>
<evidence type="ECO:0000313" key="16">
    <source>
        <dbReference type="EMBL" id="PVU98185.1"/>
    </source>
</evidence>
<evidence type="ECO:0000256" key="3">
    <source>
        <dbReference type="ARBA" id="ARBA00004496"/>
    </source>
</evidence>
<comment type="subcellular location">
    <subcellularLocation>
        <location evidence="3">Cytoplasm</location>
    </subcellularLocation>
</comment>
<dbReference type="PIRSF" id="PIRSF015578">
    <property type="entry name" value="Myoinos-ppht_syn"/>
    <property type="match status" value="1"/>
</dbReference>
<dbReference type="GO" id="GO:0008654">
    <property type="term" value="P:phospholipid biosynthetic process"/>
    <property type="evidence" value="ECO:0007669"/>
    <property type="project" value="UniProtKB-KW"/>
</dbReference>
<keyword evidence="10" id="KW-0520">NAD</keyword>
<dbReference type="InterPro" id="IPR036291">
    <property type="entry name" value="NAD(P)-bd_dom_sf"/>
</dbReference>
<dbReference type="AlphaFoldDB" id="A0A2T9Z0Q3"/>
<keyword evidence="12" id="KW-0594">Phospholipid biosynthesis</keyword>
<dbReference type="InterPro" id="IPR013021">
    <property type="entry name" value="Myo-inos-1-P_Synthase_GAPDH"/>
</dbReference>
<dbReference type="GO" id="GO:0006021">
    <property type="term" value="P:inositol biosynthetic process"/>
    <property type="evidence" value="ECO:0007669"/>
    <property type="project" value="UniProtKB-UniPathway"/>
</dbReference>
<protein>
    <recommendedName>
        <fullName evidence="6">inositol-3-phosphate synthase</fullName>
        <ecNumber evidence="6">5.5.1.4</ecNumber>
    </recommendedName>
</protein>
<dbReference type="InterPro" id="IPR002587">
    <property type="entry name" value="Myo-inos-1-P_Synthase"/>
</dbReference>
<dbReference type="EC" id="5.5.1.4" evidence="6"/>
<dbReference type="GO" id="GO:0004512">
    <property type="term" value="F:inositol-3-phosphate synthase activity"/>
    <property type="evidence" value="ECO:0007669"/>
    <property type="project" value="UniProtKB-EC"/>
</dbReference>
<proteinExistence type="inferred from homology"/>
<keyword evidence="11" id="KW-0443">Lipid metabolism</keyword>
<dbReference type="GO" id="GO:0005737">
    <property type="term" value="C:cytoplasm"/>
    <property type="evidence" value="ECO:0007669"/>
    <property type="project" value="UniProtKB-SubCell"/>
</dbReference>
<accession>A0A2T9Z0Q3</accession>
<dbReference type="UniPathway" id="UPA00823">
    <property type="reaction ID" value="UER00787"/>
</dbReference>
<reference evidence="16 17" key="1">
    <citation type="journal article" date="2018" name="MBio">
        <title>Comparative Genomics Reveals the Core Gene Toolbox for the Fungus-Insect Symbiosis.</title>
        <authorList>
            <person name="Wang Y."/>
            <person name="Stata M."/>
            <person name="Wang W."/>
            <person name="Stajich J.E."/>
            <person name="White M.M."/>
            <person name="Moncalvo J.M."/>
        </authorList>
    </citation>
    <scope>NUCLEOTIDE SEQUENCE [LARGE SCALE GENOMIC DNA]</scope>
    <source>
        <strain evidence="16 17">SWE-8-4</strain>
    </source>
</reference>
<evidence type="ECO:0000259" key="15">
    <source>
        <dbReference type="Pfam" id="PF01658"/>
    </source>
</evidence>
<gene>
    <name evidence="16" type="ORF">BB561_000057</name>
</gene>
<keyword evidence="17" id="KW-1185">Reference proteome</keyword>
<keyword evidence="8" id="KW-0444">Lipid biosynthesis</keyword>